<evidence type="ECO:0000313" key="4">
    <source>
        <dbReference type="EMBL" id="ATY33282.1"/>
    </source>
</evidence>
<dbReference type="AlphaFoldDB" id="A0A2K8MHA9"/>
<gene>
    <name evidence="4" type="ORF">CVN68_16025</name>
</gene>
<dbReference type="Pfam" id="PF00106">
    <property type="entry name" value="adh_short"/>
    <property type="match status" value="1"/>
</dbReference>
<dbReference type="RefSeq" id="WP_100283086.1">
    <property type="nucleotide sequence ID" value="NZ_CP024923.1"/>
</dbReference>
<evidence type="ECO:0000256" key="3">
    <source>
        <dbReference type="RuleBase" id="RU000363"/>
    </source>
</evidence>
<keyword evidence="2" id="KW-0560">Oxidoreductase</keyword>
<reference evidence="4 5" key="1">
    <citation type="submission" date="2017-11" db="EMBL/GenBank/DDBJ databases">
        <title>Complete genome sequence of Sphingomonas sp. Strain Cra20, a psychrotolerant potential plant growth promoting rhizobacteria.</title>
        <authorList>
            <person name="Luo Y."/>
        </authorList>
    </citation>
    <scope>NUCLEOTIDE SEQUENCE [LARGE SCALE GENOMIC DNA]</scope>
    <source>
        <strain evidence="4 5">Cra20</strain>
    </source>
</reference>
<dbReference type="SUPFAM" id="SSF51735">
    <property type="entry name" value="NAD(P)-binding Rossmann-fold domains"/>
    <property type="match status" value="1"/>
</dbReference>
<dbReference type="PRINTS" id="PR00080">
    <property type="entry name" value="SDRFAMILY"/>
</dbReference>
<name>A0A2K8MHA9_9SPHN</name>
<proteinExistence type="inferred from homology"/>
<dbReference type="InterPro" id="IPR036291">
    <property type="entry name" value="NAD(P)-bd_dom_sf"/>
</dbReference>
<evidence type="ECO:0000313" key="5">
    <source>
        <dbReference type="Proteomes" id="UP000229081"/>
    </source>
</evidence>
<dbReference type="Proteomes" id="UP000229081">
    <property type="component" value="Chromosome"/>
</dbReference>
<evidence type="ECO:0000256" key="1">
    <source>
        <dbReference type="ARBA" id="ARBA00006484"/>
    </source>
</evidence>
<evidence type="ECO:0000256" key="2">
    <source>
        <dbReference type="ARBA" id="ARBA00023002"/>
    </source>
</evidence>
<dbReference type="InterPro" id="IPR002347">
    <property type="entry name" value="SDR_fam"/>
</dbReference>
<dbReference type="PRINTS" id="PR00081">
    <property type="entry name" value="GDHRDH"/>
</dbReference>
<dbReference type="PANTHER" id="PTHR24322:SF736">
    <property type="entry name" value="RETINOL DEHYDROGENASE 10"/>
    <property type="match status" value="1"/>
</dbReference>
<dbReference type="KEGG" id="sphc:CVN68_16025"/>
<accession>A0A2K8MHA9</accession>
<keyword evidence="5" id="KW-1185">Reference proteome</keyword>
<dbReference type="Gene3D" id="3.40.50.720">
    <property type="entry name" value="NAD(P)-binding Rossmann-like Domain"/>
    <property type="match status" value="1"/>
</dbReference>
<protein>
    <submittedName>
        <fullName evidence="4">Short-chain dehydrogenase</fullName>
    </submittedName>
</protein>
<dbReference type="NCBIfam" id="NF006123">
    <property type="entry name" value="PRK08267.1"/>
    <property type="match status" value="1"/>
</dbReference>
<sequence>MAGEKAIFITGGASGIGQAVAKLFAARGWRVGLADINTAGLAATRAMLPAGMATTHVVDVRDRGQWREALAAFTEASGGRLDVLFNNAGIAVGGALAGATDDEIDRIVGINLVGVINGARAAYPMLKATPGSALVNTASAAAIYGSSGLGLYAAVKFGVRGLSEALDAEWAADGIKVRVVMPSFIDTPLLDSNVSGTNHTARDSVRAAGLEFTPVDQVAEEIWNGIQRDKVHIIIGKTARRLAFAARWMPGALRKQMRRGAIR</sequence>
<dbReference type="GO" id="GO:0016616">
    <property type="term" value="F:oxidoreductase activity, acting on the CH-OH group of donors, NAD or NADP as acceptor"/>
    <property type="evidence" value="ECO:0007669"/>
    <property type="project" value="TreeGrafter"/>
</dbReference>
<comment type="similarity">
    <text evidence="1 3">Belongs to the short-chain dehydrogenases/reductases (SDR) family.</text>
</comment>
<dbReference type="OrthoDB" id="9793825at2"/>
<dbReference type="PANTHER" id="PTHR24322">
    <property type="entry name" value="PKSB"/>
    <property type="match status" value="1"/>
</dbReference>
<dbReference type="EMBL" id="CP024923">
    <property type="protein sequence ID" value="ATY33282.1"/>
    <property type="molecule type" value="Genomic_DNA"/>
</dbReference>
<organism evidence="4 5">
    <name type="scientific">Sphingomonas psychrotolerans</name>
    <dbReference type="NCBI Taxonomy" id="1327635"/>
    <lineage>
        <taxon>Bacteria</taxon>
        <taxon>Pseudomonadati</taxon>
        <taxon>Pseudomonadota</taxon>
        <taxon>Alphaproteobacteria</taxon>
        <taxon>Sphingomonadales</taxon>
        <taxon>Sphingomonadaceae</taxon>
        <taxon>Sphingomonas</taxon>
    </lineage>
</organism>